<comment type="caution">
    <text evidence="1">The sequence shown here is derived from an EMBL/GenBank/DDBJ whole genome shotgun (WGS) entry which is preliminary data.</text>
</comment>
<reference evidence="1 2" key="1">
    <citation type="submission" date="2021-05" db="EMBL/GenBank/DDBJ databases">
        <title>Genome Assembly of Synthetic Allotetraploid Brassica napus Reveals Homoeologous Exchanges between Subgenomes.</title>
        <authorList>
            <person name="Davis J.T."/>
        </authorList>
    </citation>
    <scope>NUCLEOTIDE SEQUENCE [LARGE SCALE GENOMIC DNA]</scope>
    <source>
        <strain evidence="2">cv. Da-Ae</strain>
        <tissue evidence="1">Seedling</tissue>
    </source>
</reference>
<protein>
    <submittedName>
        <fullName evidence="1">Uncharacterized protein</fullName>
    </submittedName>
</protein>
<keyword evidence="2" id="KW-1185">Reference proteome</keyword>
<dbReference type="Proteomes" id="UP000824890">
    <property type="component" value="Unassembled WGS sequence"/>
</dbReference>
<gene>
    <name evidence="1" type="ORF">HID58_013541</name>
</gene>
<dbReference type="EMBL" id="JAGKQM010000003">
    <property type="protein sequence ID" value="KAH0936424.1"/>
    <property type="molecule type" value="Genomic_DNA"/>
</dbReference>
<evidence type="ECO:0000313" key="1">
    <source>
        <dbReference type="EMBL" id="KAH0936424.1"/>
    </source>
</evidence>
<evidence type="ECO:0000313" key="2">
    <source>
        <dbReference type="Proteomes" id="UP000824890"/>
    </source>
</evidence>
<organism evidence="1 2">
    <name type="scientific">Brassica napus</name>
    <name type="common">Rape</name>
    <dbReference type="NCBI Taxonomy" id="3708"/>
    <lineage>
        <taxon>Eukaryota</taxon>
        <taxon>Viridiplantae</taxon>
        <taxon>Streptophyta</taxon>
        <taxon>Embryophyta</taxon>
        <taxon>Tracheophyta</taxon>
        <taxon>Spermatophyta</taxon>
        <taxon>Magnoliopsida</taxon>
        <taxon>eudicotyledons</taxon>
        <taxon>Gunneridae</taxon>
        <taxon>Pentapetalae</taxon>
        <taxon>rosids</taxon>
        <taxon>malvids</taxon>
        <taxon>Brassicales</taxon>
        <taxon>Brassicaceae</taxon>
        <taxon>Brassiceae</taxon>
        <taxon>Brassica</taxon>
    </lineage>
</organism>
<name>A0ABQ8E463_BRANA</name>
<accession>A0ABQ8E463</accession>
<proteinExistence type="predicted"/>
<sequence length="107" mass="12275">MDFLCECNIVIVFTWYQGQRERERERERECIIVLDLVVGTIHTREKISWYSVLAIEEVLGEPMLNLDLHGPSKPGENVPSAKSYPLEAIVKDCCEVKTDESPSSMLF</sequence>